<dbReference type="Gene3D" id="1.10.10.10">
    <property type="entry name" value="Winged helix-like DNA-binding domain superfamily/Winged helix DNA-binding domain"/>
    <property type="match status" value="1"/>
</dbReference>
<dbReference type="EMBL" id="FOIN01000031">
    <property type="protein sequence ID" value="SET71101.1"/>
    <property type="molecule type" value="Genomic_DNA"/>
</dbReference>
<dbReference type="InterPro" id="IPR037250">
    <property type="entry name" value="NEAT_dom_sf"/>
</dbReference>
<evidence type="ECO:0000256" key="2">
    <source>
        <dbReference type="ARBA" id="ARBA00022729"/>
    </source>
</evidence>
<accession>A0A1I0GL56</accession>
<dbReference type="GeneID" id="78289049"/>
<dbReference type="GO" id="GO:0030313">
    <property type="term" value="C:cell envelope"/>
    <property type="evidence" value="ECO:0007669"/>
    <property type="project" value="UniProtKB-SubCell"/>
</dbReference>
<dbReference type="OrthoDB" id="2032200at2"/>
<comment type="subcellular location">
    <subcellularLocation>
        <location evidence="1">Cell envelope</location>
    </subcellularLocation>
</comment>
<dbReference type="Proteomes" id="UP000198558">
    <property type="component" value="Unassembled WGS sequence"/>
</dbReference>
<proteinExistence type="predicted"/>
<dbReference type="AlphaFoldDB" id="A0A1I0GL56"/>
<evidence type="ECO:0000256" key="1">
    <source>
        <dbReference type="ARBA" id="ARBA00004196"/>
    </source>
</evidence>
<sequence>MHLTKEKLSYLLFLYKQKKMDYTVTRLAQEVGVSKSTFSRVLNTFYQQGLTTEKGKGILSCQGCKMAREYLKDINKLSDWLKHTANFDDEEAYQEALSLVLTLSSEARAKLVNNTSKERLFELIDNVKEISGDMLSVNLDDGQYPFAFTVYKADKMGISMANDGFFHPGILDIKMGYGGLVLKPKEVERESMMGKMVLKGKVGSLKYQVGEDYLECRMIKDDYIIPISKLRFHYSKEERILQTSVKIKVKPTVGKIHMPESIAIMNVIIK</sequence>
<dbReference type="Gene3D" id="2.60.40.1850">
    <property type="match status" value="1"/>
</dbReference>
<evidence type="ECO:0000313" key="3">
    <source>
        <dbReference type="EMBL" id="SET71101.1"/>
    </source>
</evidence>
<evidence type="ECO:0000313" key="4">
    <source>
        <dbReference type="Proteomes" id="UP000198558"/>
    </source>
</evidence>
<dbReference type="InterPro" id="IPR036388">
    <property type="entry name" value="WH-like_DNA-bd_sf"/>
</dbReference>
<organism evidence="3 4">
    <name type="scientific">Thomasclavelia cocleata</name>
    <dbReference type="NCBI Taxonomy" id="69824"/>
    <lineage>
        <taxon>Bacteria</taxon>
        <taxon>Bacillati</taxon>
        <taxon>Bacillota</taxon>
        <taxon>Erysipelotrichia</taxon>
        <taxon>Erysipelotrichales</taxon>
        <taxon>Coprobacillaceae</taxon>
        <taxon>Thomasclavelia</taxon>
    </lineage>
</organism>
<protein>
    <submittedName>
        <fullName evidence="3">Mn-dependent transcriptional regulator, DtxR family</fullName>
    </submittedName>
</protein>
<gene>
    <name evidence="3" type="ORF">SAMN04489758_13117</name>
</gene>
<dbReference type="InterPro" id="IPR036390">
    <property type="entry name" value="WH_DNA-bd_sf"/>
</dbReference>
<dbReference type="InterPro" id="IPR006635">
    <property type="entry name" value="NEAT_dom"/>
</dbReference>
<keyword evidence="4" id="KW-1185">Reference proteome</keyword>
<reference evidence="4" key="1">
    <citation type="submission" date="2016-10" db="EMBL/GenBank/DDBJ databases">
        <authorList>
            <person name="Varghese N."/>
            <person name="Submissions S."/>
        </authorList>
    </citation>
    <scope>NUCLEOTIDE SEQUENCE [LARGE SCALE GENOMIC DNA]</scope>
    <source>
        <strain evidence="4">DSM 1551</strain>
    </source>
</reference>
<dbReference type="CDD" id="cd06920">
    <property type="entry name" value="NEAT"/>
    <property type="match status" value="1"/>
</dbReference>
<keyword evidence="2" id="KW-0732">Signal</keyword>
<dbReference type="SUPFAM" id="SSF46785">
    <property type="entry name" value="Winged helix' DNA-binding domain"/>
    <property type="match status" value="1"/>
</dbReference>
<name>A0A1I0GL56_9FIRM</name>
<dbReference type="RefSeq" id="WP_092355390.1">
    <property type="nucleotide sequence ID" value="NZ_FOIN01000031.1"/>
</dbReference>